<evidence type="ECO:0000313" key="1">
    <source>
        <dbReference type="EMBL" id="OIJ86307.1"/>
    </source>
</evidence>
<dbReference type="EMBL" id="MLYO01000126">
    <property type="protein sequence ID" value="OIJ86307.1"/>
    <property type="molecule type" value="Genomic_DNA"/>
</dbReference>
<sequence>MRRQSGTPACACPTAFLERSLLSLDSEVISTTSSAAATGTWLRFFTRSTYSAPPQGQAYGARRGTVLPCPGGAHLAPYATSRPAPAEDTPVVVLAVTAAREDLDGLGS</sequence>
<comment type="caution">
    <text evidence="1">The sequence shown here is derived from an EMBL/GenBank/DDBJ whole genome shotgun (WGS) entry which is preliminary data.</text>
</comment>
<proteinExistence type="predicted"/>
<reference evidence="1 2" key="1">
    <citation type="submission" date="2016-10" db="EMBL/GenBank/DDBJ databases">
        <title>Genome sequence of Streptomyces sp. MUSC 1.</title>
        <authorList>
            <person name="Lee L.-H."/>
            <person name="Ser H.-L."/>
            <person name="Law J.W.-F."/>
        </authorList>
    </citation>
    <scope>NUCLEOTIDE SEQUENCE [LARGE SCALE GENOMIC DNA]</scope>
    <source>
        <strain evidence="1 2">MUSC 1</strain>
    </source>
</reference>
<gene>
    <name evidence="1" type="ORF">BIV23_44040</name>
</gene>
<organism evidence="1 2">
    <name type="scientific">Streptomyces monashensis</name>
    <dbReference type="NCBI Taxonomy" id="1678012"/>
    <lineage>
        <taxon>Bacteria</taxon>
        <taxon>Bacillati</taxon>
        <taxon>Actinomycetota</taxon>
        <taxon>Actinomycetes</taxon>
        <taxon>Kitasatosporales</taxon>
        <taxon>Streptomycetaceae</taxon>
        <taxon>Streptomyces</taxon>
    </lineage>
</organism>
<dbReference type="Proteomes" id="UP000179642">
    <property type="component" value="Unassembled WGS sequence"/>
</dbReference>
<accession>A0A1S2NXU6</accession>
<name>A0A1S2NXU6_9ACTN</name>
<keyword evidence="2" id="KW-1185">Reference proteome</keyword>
<evidence type="ECO:0000313" key="2">
    <source>
        <dbReference type="Proteomes" id="UP000179642"/>
    </source>
</evidence>
<dbReference type="AlphaFoldDB" id="A0A1S2NXU6"/>
<protein>
    <submittedName>
        <fullName evidence="1">Uncharacterized protein</fullName>
    </submittedName>
</protein>